<name>A0ABU0P4D5_STRRH</name>
<dbReference type="Proteomes" id="UP001230654">
    <property type="component" value="Unassembled WGS sequence"/>
</dbReference>
<evidence type="ECO:0000313" key="3">
    <source>
        <dbReference type="Proteomes" id="UP001230654"/>
    </source>
</evidence>
<sequence length="86" mass="9264">MCSALAPQTRSEVEDSEKKVCPDAVSSQSLTAGGPLRRVDVWGRQARAVLASDTLFLSQFPDGWKIVAAGCRPRPGRPYQCSVKGD</sequence>
<keyword evidence="3" id="KW-1185">Reference proteome</keyword>
<accession>A0ABU0P4D5</accession>
<organism evidence="2 3">
    <name type="scientific">Streptomyces rishiriensis</name>
    <dbReference type="NCBI Taxonomy" id="68264"/>
    <lineage>
        <taxon>Bacteria</taxon>
        <taxon>Bacillati</taxon>
        <taxon>Actinomycetota</taxon>
        <taxon>Actinomycetes</taxon>
        <taxon>Kitasatosporales</taxon>
        <taxon>Streptomycetaceae</taxon>
        <taxon>Streptomyces</taxon>
    </lineage>
</organism>
<feature type="region of interest" description="Disordered" evidence="1">
    <location>
        <begin position="1"/>
        <end position="29"/>
    </location>
</feature>
<proteinExistence type="predicted"/>
<evidence type="ECO:0000256" key="1">
    <source>
        <dbReference type="SAM" id="MobiDB-lite"/>
    </source>
</evidence>
<gene>
    <name evidence="2" type="ORF">QF030_007758</name>
</gene>
<feature type="compositionally biased region" description="Polar residues" evidence="1">
    <location>
        <begin position="1"/>
        <end position="10"/>
    </location>
</feature>
<dbReference type="EMBL" id="JAUSWV010000002">
    <property type="protein sequence ID" value="MDQ0585580.1"/>
    <property type="molecule type" value="Genomic_DNA"/>
</dbReference>
<evidence type="ECO:0000313" key="2">
    <source>
        <dbReference type="EMBL" id="MDQ0585580.1"/>
    </source>
</evidence>
<feature type="compositionally biased region" description="Basic and acidic residues" evidence="1">
    <location>
        <begin position="11"/>
        <end position="21"/>
    </location>
</feature>
<protein>
    <submittedName>
        <fullName evidence="2">Uncharacterized protein</fullName>
    </submittedName>
</protein>
<comment type="caution">
    <text evidence="2">The sequence shown here is derived from an EMBL/GenBank/DDBJ whole genome shotgun (WGS) entry which is preliminary data.</text>
</comment>
<reference evidence="2 3" key="1">
    <citation type="submission" date="2023-07" db="EMBL/GenBank/DDBJ databases">
        <title>Comparative genomics of wheat-associated soil bacteria to identify genetic determinants of phenazine resistance.</title>
        <authorList>
            <person name="Mouncey N."/>
        </authorList>
    </citation>
    <scope>NUCLEOTIDE SEQUENCE [LARGE SCALE GENOMIC DNA]</scope>
    <source>
        <strain evidence="2 3">B2I6</strain>
    </source>
</reference>